<accession>A0A2S6NG84</accession>
<dbReference type="Pfam" id="PF13384">
    <property type="entry name" value="HTH_23"/>
    <property type="match status" value="1"/>
</dbReference>
<dbReference type="EMBL" id="NHRY01000141">
    <property type="protein sequence ID" value="PPQ33621.1"/>
    <property type="molecule type" value="Genomic_DNA"/>
</dbReference>
<dbReference type="AlphaFoldDB" id="A0A2S6NG84"/>
<dbReference type="Proteomes" id="UP000239724">
    <property type="component" value="Unassembled WGS sequence"/>
</dbReference>
<organism evidence="2 3">
    <name type="scientific">Rhodopila globiformis</name>
    <name type="common">Rhodopseudomonas globiformis</name>
    <dbReference type="NCBI Taxonomy" id="1071"/>
    <lineage>
        <taxon>Bacteria</taxon>
        <taxon>Pseudomonadati</taxon>
        <taxon>Pseudomonadota</taxon>
        <taxon>Alphaproteobacteria</taxon>
        <taxon>Acetobacterales</taxon>
        <taxon>Acetobacteraceae</taxon>
        <taxon>Rhodopila</taxon>
    </lineage>
</organism>
<gene>
    <name evidence="2" type="ORF">CCS01_14035</name>
</gene>
<name>A0A2S6NG84_RHOGL</name>
<keyword evidence="3" id="KW-1185">Reference proteome</keyword>
<dbReference type="InterPro" id="IPR009057">
    <property type="entry name" value="Homeodomain-like_sf"/>
</dbReference>
<evidence type="ECO:0000256" key="1">
    <source>
        <dbReference type="SAM" id="MobiDB-lite"/>
    </source>
</evidence>
<evidence type="ECO:0000313" key="2">
    <source>
        <dbReference type="EMBL" id="PPQ33621.1"/>
    </source>
</evidence>
<dbReference type="SUPFAM" id="SSF46689">
    <property type="entry name" value="Homeodomain-like"/>
    <property type="match status" value="1"/>
</dbReference>
<reference evidence="2 3" key="1">
    <citation type="journal article" date="2018" name="Arch. Microbiol.">
        <title>New insights into the metabolic potential of the phototrophic purple bacterium Rhodopila globiformis DSM 161(T) from its draft genome sequence and evidence for a vanadium-dependent nitrogenase.</title>
        <authorList>
            <person name="Imhoff J.F."/>
            <person name="Rahn T."/>
            <person name="Kunzel S."/>
            <person name="Neulinger S.C."/>
        </authorList>
    </citation>
    <scope>NUCLEOTIDE SEQUENCE [LARGE SCALE GENOMIC DNA]</scope>
    <source>
        <strain evidence="2 3">DSM 161</strain>
    </source>
</reference>
<evidence type="ECO:0000313" key="3">
    <source>
        <dbReference type="Proteomes" id="UP000239724"/>
    </source>
</evidence>
<sequence length="92" mass="10110">MSAAHPRSRERFLALHEIAAGSCATAVAERTGRRAQTVMGWLHAYNEHGPEALTYQRTGGRPPFAPISPPRSASRFAPRNARRPVHRSPAPM</sequence>
<protein>
    <submittedName>
        <fullName evidence="2">Uncharacterized protein</fullName>
    </submittedName>
</protein>
<feature type="region of interest" description="Disordered" evidence="1">
    <location>
        <begin position="53"/>
        <end position="92"/>
    </location>
</feature>
<proteinExistence type="predicted"/>
<comment type="caution">
    <text evidence="2">The sequence shown here is derived from an EMBL/GenBank/DDBJ whole genome shotgun (WGS) entry which is preliminary data.</text>
</comment>